<dbReference type="PANTHER" id="PTHR30055">
    <property type="entry name" value="HTH-TYPE TRANSCRIPTIONAL REGULATOR RUTR"/>
    <property type="match status" value="1"/>
</dbReference>
<evidence type="ECO:0000256" key="4">
    <source>
        <dbReference type="ARBA" id="ARBA00023163"/>
    </source>
</evidence>
<dbReference type="InterPro" id="IPR001647">
    <property type="entry name" value="HTH_TetR"/>
</dbReference>
<organism evidence="7 8">
    <name type="scientific">Ruania alkalisoli</name>
    <dbReference type="NCBI Taxonomy" id="2779775"/>
    <lineage>
        <taxon>Bacteria</taxon>
        <taxon>Bacillati</taxon>
        <taxon>Actinomycetota</taxon>
        <taxon>Actinomycetes</taxon>
        <taxon>Micrococcales</taxon>
        <taxon>Ruaniaceae</taxon>
        <taxon>Ruania</taxon>
    </lineage>
</organism>
<evidence type="ECO:0000313" key="7">
    <source>
        <dbReference type="EMBL" id="QOR71495.1"/>
    </source>
</evidence>
<dbReference type="Pfam" id="PF13977">
    <property type="entry name" value="TetR_C_6"/>
    <property type="match status" value="1"/>
</dbReference>
<dbReference type="PRINTS" id="PR00455">
    <property type="entry name" value="HTHTETR"/>
</dbReference>
<keyword evidence="1" id="KW-0678">Repressor</keyword>
<keyword evidence="4" id="KW-0804">Transcription</keyword>
<evidence type="ECO:0000256" key="5">
    <source>
        <dbReference type="PROSITE-ProRule" id="PRU00335"/>
    </source>
</evidence>
<feature type="DNA-binding region" description="H-T-H motif" evidence="5">
    <location>
        <begin position="34"/>
        <end position="53"/>
    </location>
</feature>
<dbReference type="AlphaFoldDB" id="A0A7M1SVD4"/>
<protein>
    <submittedName>
        <fullName evidence="7">TetR/AcrR family transcriptional regulator</fullName>
    </submittedName>
</protein>
<dbReference type="InterPro" id="IPR036271">
    <property type="entry name" value="Tet_transcr_reg_TetR-rel_C_sf"/>
</dbReference>
<dbReference type="Gene3D" id="1.10.357.10">
    <property type="entry name" value="Tetracycline Repressor, domain 2"/>
    <property type="match status" value="1"/>
</dbReference>
<keyword evidence="3 5" id="KW-0238">DNA-binding</keyword>
<dbReference type="SUPFAM" id="SSF46689">
    <property type="entry name" value="Homeodomain-like"/>
    <property type="match status" value="1"/>
</dbReference>
<dbReference type="EMBL" id="CP063169">
    <property type="protein sequence ID" value="QOR71495.1"/>
    <property type="molecule type" value="Genomic_DNA"/>
</dbReference>
<evidence type="ECO:0000256" key="3">
    <source>
        <dbReference type="ARBA" id="ARBA00023125"/>
    </source>
</evidence>
<evidence type="ECO:0000313" key="8">
    <source>
        <dbReference type="Proteomes" id="UP000593758"/>
    </source>
</evidence>
<dbReference type="PROSITE" id="PS01081">
    <property type="entry name" value="HTH_TETR_1"/>
    <property type="match status" value="1"/>
</dbReference>
<evidence type="ECO:0000256" key="2">
    <source>
        <dbReference type="ARBA" id="ARBA00023015"/>
    </source>
</evidence>
<reference evidence="7 8" key="1">
    <citation type="submission" date="2020-10" db="EMBL/GenBank/DDBJ databases">
        <title>Haloactinobacterium sp. RN3S43, a bacterium isolated from saline soil.</title>
        <authorList>
            <person name="Sun J.-Q."/>
        </authorList>
    </citation>
    <scope>NUCLEOTIDE SEQUENCE [LARGE SCALE GENOMIC DNA]</scope>
    <source>
        <strain evidence="7 8">RN3S43</strain>
    </source>
</reference>
<dbReference type="RefSeq" id="WP_193498155.1">
    <property type="nucleotide sequence ID" value="NZ_CP063169.1"/>
</dbReference>
<dbReference type="InterPro" id="IPR023772">
    <property type="entry name" value="DNA-bd_HTH_TetR-type_CS"/>
</dbReference>
<dbReference type="SUPFAM" id="SSF48498">
    <property type="entry name" value="Tetracyclin repressor-like, C-terminal domain"/>
    <property type="match status" value="1"/>
</dbReference>
<dbReference type="InterPro" id="IPR009057">
    <property type="entry name" value="Homeodomain-like_sf"/>
</dbReference>
<keyword evidence="2" id="KW-0805">Transcription regulation</keyword>
<dbReference type="PANTHER" id="PTHR30055:SF234">
    <property type="entry name" value="HTH-TYPE TRANSCRIPTIONAL REGULATOR BETI"/>
    <property type="match status" value="1"/>
</dbReference>
<dbReference type="PROSITE" id="PS50977">
    <property type="entry name" value="HTH_TETR_2"/>
    <property type="match status" value="1"/>
</dbReference>
<sequence>MARTVDPQRHEERRLHIIDAALTVIAARGYDGATTAAICRQARIGSGTFFHYFPTKVDVLLAILELGTDDVRRLREAVEGIEDPVAAVLRIVDQQIEDASDPRLGGFVRAVAAVMTEPRVAAALGADERAQRELLTQILAQGQEGGRVRTDLQVERLVSWVRLLMDGFLEQIATDPAFTAEREGPMLREIVRSVLTGQAPDPSRSTASTIV</sequence>
<gene>
    <name evidence="7" type="ORF">IM660_04175</name>
</gene>
<feature type="domain" description="HTH tetR-type" evidence="6">
    <location>
        <begin position="11"/>
        <end position="71"/>
    </location>
</feature>
<dbReference type="KEGG" id="halt:IM660_04175"/>
<accession>A0A7M1SVD4</accession>
<dbReference type="GO" id="GO:0003700">
    <property type="term" value="F:DNA-binding transcription factor activity"/>
    <property type="evidence" value="ECO:0007669"/>
    <property type="project" value="TreeGrafter"/>
</dbReference>
<evidence type="ECO:0000259" key="6">
    <source>
        <dbReference type="PROSITE" id="PS50977"/>
    </source>
</evidence>
<proteinExistence type="predicted"/>
<keyword evidence="8" id="KW-1185">Reference proteome</keyword>
<dbReference type="InterPro" id="IPR050109">
    <property type="entry name" value="HTH-type_TetR-like_transc_reg"/>
</dbReference>
<evidence type="ECO:0000256" key="1">
    <source>
        <dbReference type="ARBA" id="ARBA00022491"/>
    </source>
</evidence>
<dbReference type="Pfam" id="PF00440">
    <property type="entry name" value="TetR_N"/>
    <property type="match status" value="1"/>
</dbReference>
<dbReference type="GO" id="GO:0000976">
    <property type="term" value="F:transcription cis-regulatory region binding"/>
    <property type="evidence" value="ECO:0007669"/>
    <property type="project" value="TreeGrafter"/>
</dbReference>
<dbReference type="InterPro" id="IPR039538">
    <property type="entry name" value="BetI_C"/>
</dbReference>
<dbReference type="Proteomes" id="UP000593758">
    <property type="component" value="Chromosome"/>
</dbReference>
<name>A0A7M1SVD4_9MICO</name>